<protein>
    <recommendedName>
        <fullName evidence="7">Zn(2)-C6 fungal-type domain-containing protein</fullName>
    </recommendedName>
</protein>
<gene>
    <name evidence="8" type="ORF">N7492_002605</name>
</gene>
<keyword evidence="2" id="KW-0805">Transcription regulation</keyword>
<feature type="compositionally biased region" description="Polar residues" evidence="6">
    <location>
        <begin position="70"/>
        <end position="86"/>
    </location>
</feature>
<dbReference type="SMART" id="SM00906">
    <property type="entry name" value="Fungal_trans"/>
    <property type="match status" value="1"/>
</dbReference>
<dbReference type="PROSITE" id="PS50048">
    <property type="entry name" value="ZN2_CY6_FUNGAL_2"/>
    <property type="match status" value="1"/>
</dbReference>
<dbReference type="PANTHER" id="PTHR47424">
    <property type="entry name" value="REGULATORY PROTEIN GAL4"/>
    <property type="match status" value="1"/>
</dbReference>
<feature type="region of interest" description="Disordered" evidence="6">
    <location>
        <begin position="101"/>
        <end position="120"/>
    </location>
</feature>
<organism evidence="8 9">
    <name type="scientific">Penicillium capsulatum</name>
    <dbReference type="NCBI Taxonomy" id="69766"/>
    <lineage>
        <taxon>Eukaryota</taxon>
        <taxon>Fungi</taxon>
        <taxon>Dikarya</taxon>
        <taxon>Ascomycota</taxon>
        <taxon>Pezizomycotina</taxon>
        <taxon>Eurotiomycetes</taxon>
        <taxon>Eurotiomycetidae</taxon>
        <taxon>Eurotiales</taxon>
        <taxon>Aspergillaceae</taxon>
        <taxon>Penicillium</taxon>
    </lineage>
</organism>
<dbReference type="PANTHER" id="PTHR47424:SF9">
    <property type="entry name" value="TAH-2"/>
    <property type="match status" value="1"/>
</dbReference>
<evidence type="ECO:0000256" key="6">
    <source>
        <dbReference type="SAM" id="MobiDB-lite"/>
    </source>
</evidence>
<keyword evidence="5" id="KW-0539">Nucleus</keyword>
<dbReference type="GO" id="GO:0008270">
    <property type="term" value="F:zinc ion binding"/>
    <property type="evidence" value="ECO:0007669"/>
    <property type="project" value="InterPro"/>
</dbReference>
<sequence>MGRPKVHPANRLRANTACTTCRVSKKRCSGSFPCTNCIQKGRGGSCTPFKSMSDSVVRNRPLAAALPRSTEANTAWTGTNPHSSPITPHIPVSSCADGPFDGSLDAGSRSPEATHRTHPRMLRNLQGERVYVGKAASLSFLQLLRDTVTQHIGPSQFSHNVKSEDMLESDVRCDSLRLSKYCCSVEEKRKFIQAFYTASSGFISLGQTEDTLLASDSEHIAPHEKIKGAIGDLVLAIGAQYCVSDPGTVQIERAYFARGQQRAFANSLEDPGMDLVRAFLLMSFYMFGACRRNAAFMYLGVAARSAVALGLHEAHSGPVGYDDYAERSQLWMSLCVIDLLASAILGRPAATAALHRDNRDDMHWVATTPAEHRLFASYKLSIIVQEVISRLYSGKAASADTANALLKKLNRWSERLPDSLRTPSQSGDSKAVQEHSVGNLHVACSYHFAVILVTRPFLISTLSIRLARLPRIDSTDSLNDALQEDPAISRLATACIDSAVYMLQTCLEVYHSDLLLRNMGILKAFIFAAALVLGFSMFSHREMDSETDAAFLGALTILRMLAQQSSQAAHYLEILTLLESAVTQQRSSLNSQARQRRSQYVSRIFSLNEEPATPDSRFEREECHNDASVSLHGGPLYPWIPHEGGAALLDWDGMDLPLWDSFPFTEPGSTVL</sequence>
<dbReference type="InterPro" id="IPR001138">
    <property type="entry name" value="Zn2Cys6_DnaBD"/>
</dbReference>
<dbReference type="CDD" id="cd12148">
    <property type="entry name" value="fungal_TF_MHR"/>
    <property type="match status" value="1"/>
</dbReference>
<evidence type="ECO:0000313" key="8">
    <source>
        <dbReference type="EMBL" id="KAJ5179395.1"/>
    </source>
</evidence>
<dbReference type="GO" id="GO:0005634">
    <property type="term" value="C:nucleus"/>
    <property type="evidence" value="ECO:0007669"/>
    <property type="project" value="TreeGrafter"/>
</dbReference>
<keyword evidence="4" id="KW-0804">Transcription</keyword>
<dbReference type="PROSITE" id="PS00463">
    <property type="entry name" value="ZN2_CY6_FUNGAL_1"/>
    <property type="match status" value="1"/>
</dbReference>
<feature type="region of interest" description="Disordered" evidence="6">
    <location>
        <begin position="68"/>
        <end position="91"/>
    </location>
</feature>
<dbReference type="OrthoDB" id="4064873at2759"/>
<dbReference type="GO" id="GO:0000435">
    <property type="term" value="P:positive regulation of transcription from RNA polymerase II promoter by galactose"/>
    <property type="evidence" value="ECO:0007669"/>
    <property type="project" value="TreeGrafter"/>
</dbReference>
<evidence type="ECO:0000256" key="1">
    <source>
        <dbReference type="ARBA" id="ARBA00022723"/>
    </source>
</evidence>
<evidence type="ECO:0000256" key="5">
    <source>
        <dbReference type="ARBA" id="ARBA00023242"/>
    </source>
</evidence>
<evidence type="ECO:0000259" key="7">
    <source>
        <dbReference type="PROSITE" id="PS50048"/>
    </source>
</evidence>
<dbReference type="InterPro" id="IPR051127">
    <property type="entry name" value="Fungal_SecMet_Regulators"/>
</dbReference>
<dbReference type="CDD" id="cd00067">
    <property type="entry name" value="GAL4"/>
    <property type="match status" value="1"/>
</dbReference>
<dbReference type="SMART" id="SM00066">
    <property type="entry name" value="GAL4"/>
    <property type="match status" value="1"/>
</dbReference>
<dbReference type="AlphaFoldDB" id="A0A9W9LVV2"/>
<keyword evidence="9" id="KW-1185">Reference proteome</keyword>
<feature type="domain" description="Zn(2)-C6 fungal-type" evidence="7">
    <location>
        <begin position="17"/>
        <end position="47"/>
    </location>
</feature>
<keyword evidence="1" id="KW-0479">Metal-binding</keyword>
<dbReference type="GO" id="GO:0000978">
    <property type="term" value="F:RNA polymerase II cis-regulatory region sequence-specific DNA binding"/>
    <property type="evidence" value="ECO:0007669"/>
    <property type="project" value="TreeGrafter"/>
</dbReference>
<name>A0A9W9LVV2_9EURO</name>
<evidence type="ECO:0000256" key="2">
    <source>
        <dbReference type="ARBA" id="ARBA00023015"/>
    </source>
</evidence>
<proteinExistence type="predicted"/>
<evidence type="ECO:0000256" key="4">
    <source>
        <dbReference type="ARBA" id="ARBA00023163"/>
    </source>
</evidence>
<evidence type="ECO:0000313" key="9">
    <source>
        <dbReference type="Proteomes" id="UP001146351"/>
    </source>
</evidence>
<dbReference type="Pfam" id="PF04082">
    <property type="entry name" value="Fungal_trans"/>
    <property type="match status" value="1"/>
</dbReference>
<dbReference type="EMBL" id="JAPQKO010000002">
    <property type="protein sequence ID" value="KAJ5179395.1"/>
    <property type="molecule type" value="Genomic_DNA"/>
</dbReference>
<dbReference type="GO" id="GO:0006351">
    <property type="term" value="P:DNA-templated transcription"/>
    <property type="evidence" value="ECO:0007669"/>
    <property type="project" value="InterPro"/>
</dbReference>
<dbReference type="GO" id="GO:0000981">
    <property type="term" value="F:DNA-binding transcription factor activity, RNA polymerase II-specific"/>
    <property type="evidence" value="ECO:0007669"/>
    <property type="project" value="InterPro"/>
</dbReference>
<comment type="caution">
    <text evidence="8">The sequence shown here is derived from an EMBL/GenBank/DDBJ whole genome shotgun (WGS) entry which is preliminary data.</text>
</comment>
<evidence type="ECO:0000256" key="3">
    <source>
        <dbReference type="ARBA" id="ARBA00023125"/>
    </source>
</evidence>
<reference evidence="8" key="1">
    <citation type="submission" date="2022-11" db="EMBL/GenBank/DDBJ databases">
        <authorList>
            <person name="Petersen C."/>
        </authorList>
    </citation>
    <scope>NUCLEOTIDE SEQUENCE</scope>
    <source>
        <strain evidence="8">IBT 21917</strain>
    </source>
</reference>
<dbReference type="InterPro" id="IPR007219">
    <property type="entry name" value="XnlR_reg_dom"/>
</dbReference>
<dbReference type="InterPro" id="IPR036864">
    <property type="entry name" value="Zn2-C6_fun-type_DNA-bd_sf"/>
</dbReference>
<dbReference type="Pfam" id="PF00172">
    <property type="entry name" value="Zn_clus"/>
    <property type="match status" value="1"/>
</dbReference>
<accession>A0A9W9LVV2</accession>
<dbReference type="SUPFAM" id="SSF57701">
    <property type="entry name" value="Zn2/Cys6 DNA-binding domain"/>
    <property type="match status" value="1"/>
</dbReference>
<dbReference type="Proteomes" id="UP001146351">
    <property type="component" value="Unassembled WGS sequence"/>
</dbReference>
<dbReference type="Gene3D" id="4.10.240.10">
    <property type="entry name" value="Zn(2)-C6 fungal-type DNA-binding domain"/>
    <property type="match status" value="1"/>
</dbReference>
<keyword evidence="3" id="KW-0238">DNA-binding</keyword>
<reference evidence="8" key="2">
    <citation type="journal article" date="2023" name="IMA Fungus">
        <title>Comparative genomic study of the Penicillium genus elucidates a diverse pangenome and 15 lateral gene transfer events.</title>
        <authorList>
            <person name="Petersen C."/>
            <person name="Sorensen T."/>
            <person name="Nielsen M.R."/>
            <person name="Sondergaard T.E."/>
            <person name="Sorensen J.L."/>
            <person name="Fitzpatrick D.A."/>
            <person name="Frisvad J.C."/>
            <person name="Nielsen K.L."/>
        </authorList>
    </citation>
    <scope>NUCLEOTIDE SEQUENCE</scope>
    <source>
        <strain evidence="8">IBT 21917</strain>
    </source>
</reference>